<dbReference type="PANTHER" id="PTHR44068:SF11">
    <property type="entry name" value="GERANYL DIPHOSPHATE 2-C-METHYLTRANSFERASE"/>
    <property type="match status" value="1"/>
</dbReference>
<dbReference type="EMBL" id="NRRL01000169">
    <property type="protein sequence ID" value="MBK1671306.1"/>
    <property type="molecule type" value="Genomic_DNA"/>
</dbReference>
<protein>
    <recommendedName>
        <fullName evidence="2">Methyltransferase type 11 domain-containing protein</fullName>
    </recommendedName>
</protein>
<dbReference type="InterPro" id="IPR029063">
    <property type="entry name" value="SAM-dependent_MTases_sf"/>
</dbReference>
<comment type="caution">
    <text evidence="3">The sequence shown here is derived from an EMBL/GenBank/DDBJ whole genome shotgun (WGS) entry which is preliminary data.</text>
</comment>
<evidence type="ECO:0000259" key="2">
    <source>
        <dbReference type="Pfam" id="PF08241"/>
    </source>
</evidence>
<reference evidence="3 4" key="1">
    <citation type="journal article" date="2020" name="Microorganisms">
        <title>Osmotic Adaptation and Compatible Solute Biosynthesis of Phototrophic Bacteria as Revealed from Genome Analyses.</title>
        <authorList>
            <person name="Imhoff J.F."/>
            <person name="Rahn T."/>
            <person name="Kunzel S."/>
            <person name="Keller A."/>
            <person name="Neulinger S.C."/>
        </authorList>
    </citation>
    <scope>NUCLEOTIDE SEQUENCE [LARGE SCALE GENOMIC DNA]</scope>
    <source>
        <strain evidence="3 4">DSM 9895</strain>
    </source>
</reference>
<proteinExistence type="predicted"/>
<dbReference type="Pfam" id="PF08241">
    <property type="entry name" value="Methyltransf_11"/>
    <property type="match status" value="1"/>
</dbReference>
<dbReference type="InterPro" id="IPR013216">
    <property type="entry name" value="Methyltransf_11"/>
</dbReference>
<keyword evidence="4" id="KW-1185">Reference proteome</keyword>
<gene>
    <name evidence="3" type="ORF">CKO28_25225</name>
</gene>
<evidence type="ECO:0000256" key="1">
    <source>
        <dbReference type="ARBA" id="ARBA00022679"/>
    </source>
</evidence>
<keyword evidence="1" id="KW-0808">Transferase</keyword>
<dbReference type="InterPro" id="IPR050447">
    <property type="entry name" value="Erg6_SMT_methyltransf"/>
</dbReference>
<evidence type="ECO:0000313" key="4">
    <source>
        <dbReference type="Proteomes" id="UP001296873"/>
    </source>
</evidence>
<sequence length="295" mass="32127">MNAATAHPRTRDFARWLVDPRTRPGVAEIYETIATNALSETGLYLNLGFWRDDVASVDAASTALVHLLGKAAELKPGDRALDVGYGFGDQDAEWLRAFDPAAIVGLNITESQVETARGRMAEQGLSDRIDLRQGSATDMPVGDAGFDNVLALECAFHFDTRDDFFHEAFRVLTPGGRLAAADILPAAPAGDPLTRAVQRAIWEVTARTWKIPEANAVRPPAYARQLEAAGFTNVRITSIRERVYVPLHRHLARRSELFPDLPTPARMAARAALAVPPELAYSGLDYVIATADKPA</sequence>
<organism evidence="3 4">
    <name type="scientific">Rhodovibrio sodomensis</name>
    <dbReference type="NCBI Taxonomy" id="1088"/>
    <lineage>
        <taxon>Bacteria</taxon>
        <taxon>Pseudomonadati</taxon>
        <taxon>Pseudomonadota</taxon>
        <taxon>Alphaproteobacteria</taxon>
        <taxon>Rhodospirillales</taxon>
        <taxon>Rhodovibrionaceae</taxon>
        <taxon>Rhodovibrio</taxon>
    </lineage>
</organism>
<name>A0ABS1DMR9_9PROT</name>
<dbReference type="Gene3D" id="3.40.50.150">
    <property type="entry name" value="Vaccinia Virus protein VP39"/>
    <property type="match status" value="1"/>
</dbReference>
<accession>A0ABS1DMR9</accession>
<dbReference type="CDD" id="cd02440">
    <property type="entry name" value="AdoMet_MTases"/>
    <property type="match status" value="1"/>
</dbReference>
<dbReference type="RefSeq" id="WP_200344027.1">
    <property type="nucleotide sequence ID" value="NZ_NRRL01000169.1"/>
</dbReference>
<evidence type="ECO:0000313" key="3">
    <source>
        <dbReference type="EMBL" id="MBK1671306.1"/>
    </source>
</evidence>
<dbReference type="PANTHER" id="PTHR44068">
    <property type="entry name" value="ZGC:194242"/>
    <property type="match status" value="1"/>
</dbReference>
<dbReference type="Proteomes" id="UP001296873">
    <property type="component" value="Unassembled WGS sequence"/>
</dbReference>
<dbReference type="SUPFAM" id="SSF53335">
    <property type="entry name" value="S-adenosyl-L-methionine-dependent methyltransferases"/>
    <property type="match status" value="1"/>
</dbReference>
<feature type="domain" description="Methyltransferase type 11" evidence="2">
    <location>
        <begin position="81"/>
        <end position="179"/>
    </location>
</feature>